<evidence type="ECO:0000313" key="9">
    <source>
        <dbReference type="RefSeq" id="XP_056684868.1"/>
    </source>
</evidence>
<evidence type="ECO:0000256" key="7">
    <source>
        <dbReference type="ARBA" id="ARBA00023242"/>
    </source>
</evidence>
<keyword evidence="5" id="KW-0811">Translocation</keyword>
<dbReference type="PANTHER" id="PTHR13003:SF2">
    <property type="entry name" value="NUCLEAR PORE COMPLEX PROTEIN NUP107"/>
    <property type="match status" value="1"/>
</dbReference>
<evidence type="ECO:0000256" key="2">
    <source>
        <dbReference type="ARBA" id="ARBA00022448"/>
    </source>
</evidence>
<gene>
    <name evidence="9" type="primary">LOC110804248</name>
</gene>
<proteinExistence type="predicted"/>
<dbReference type="RefSeq" id="XP_056684868.1">
    <property type="nucleotide sequence ID" value="XM_056828890.1"/>
</dbReference>
<dbReference type="Gene3D" id="1.20.190.50">
    <property type="match status" value="1"/>
</dbReference>
<dbReference type="InterPro" id="IPR007252">
    <property type="entry name" value="Nup84/Nup107"/>
</dbReference>
<accession>A0ABM3QNE8</accession>
<evidence type="ECO:0000313" key="8">
    <source>
        <dbReference type="Proteomes" id="UP000813463"/>
    </source>
</evidence>
<keyword evidence="3" id="KW-0509">mRNA transport</keyword>
<keyword evidence="4" id="KW-0653">Protein transport</keyword>
<name>A0ABM3QNE8_SPIOL</name>
<evidence type="ECO:0000256" key="1">
    <source>
        <dbReference type="ARBA" id="ARBA00004567"/>
    </source>
</evidence>
<protein>
    <submittedName>
        <fullName evidence="9">Nuclear pore complex protein NUP107 isoform X3</fullName>
    </submittedName>
</protein>
<reference evidence="9" key="2">
    <citation type="submission" date="2025-08" db="UniProtKB">
        <authorList>
            <consortium name="RefSeq"/>
        </authorList>
    </citation>
    <scope>IDENTIFICATION</scope>
    <source>
        <tissue evidence="9">Leaf</tissue>
    </source>
</reference>
<sequence length="145" mass="16924">MAAGFKGEISRFQAGVTKEISRLDAWYSNADGSVKDQAAYIVRGLCRRCCLPELILRCMQMSVSLVELIEVPERHEELIELVACPETGFIRLFSQQQLQEFLLFEREYSICAMELQEERSMSAHEQLYQWLMLLEVRFLFSLMEE</sequence>
<organism evidence="8 9">
    <name type="scientific">Spinacia oleracea</name>
    <name type="common">Spinach</name>
    <dbReference type="NCBI Taxonomy" id="3562"/>
    <lineage>
        <taxon>Eukaryota</taxon>
        <taxon>Viridiplantae</taxon>
        <taxon>Streptophyta</taxon>
        <taxon>Embryophyta</taxon>
        <taxon>Tracheophyta</taxon>
        <taxon>Spermatophyta</taxon>
        <taxon>Magnoliopsida</taxon>
        <taxon>eudicotyledons</taxon>
        <taxon>Gunneridae</taxon>
        <taxon>Pentapetalae</taxon>
        <taxon>Caryophyllales</taxon>
        <taxon>Chenopodiaceae</taxon>
        <taxon>Chenopodioideae</taxon>
        <taxon>Anserineae</taxon>
        <taxon>Spinacia</taxon>
    </lineage>
</organism>
<dbReference type="GeneID" id="110804248"/>
<dbReference type="PANTHER" id="PTHR13003">
    <property type="entry name" value="NUP107-RELATED"/>
    <property type="match status" value="1"/>
</dbReference>
<reference evidence="8" key="1">
    <citation type="journal article" date="2021" name="Nat. Commun.">
        <title>Genomic analyses provide insights into spinach domestication and the genetic basis of agronomic traits.</title>
        <authorList>
            <person name="Cai X."/>
            <person name="Sun X."/>
            <person name="Xu C."/>
            <person name="Sun H."/>
            <person name="Wang X."/>
            <person name="Ge C."/>
            <person name="Zhang Z."/>
            <person name="Wang Q."/>
            <person name="Fei Z."/>
            <person name="Jiao C."/>
            <person name="Wang Q."/>
        </authorList>
    </citation>
    <scope>NUCLEOTIDE SEQUENCE [LARGE SCALE GENOMIC DNA]</scope>
    <source>
        <strain evidence="8">cv. Varoflay</strain>
    </source>
</reference>
<evidence type="ECO:0000256" key="3">
    <source>
        <dbReference type="ARBA" id="ARBA00022816"/>
    </source>
</evidence>
<keyword evidence="2" id="KW-0813">Transport</keyword>
<evidence type="ECO:0000256" key="5">
    <source>
        <dbReference type="ARBA" id="ARBA00023010"/>
    </source>
</evidence>
<evidence type="ECO:0000256" key="6">
    <source>
        <dbReference type="ARBA" id="ARBA00023132"/>
    </source>
</evidence>
<keyword evidence="6" id="KW-0906">Nuclear pore complex</keyword>
<evidence type="ECO:0000256" key="4">
    <source>
        <dbReference type="ARBA" id="ARBA00022927"/>
    </source>
</evidence>
<keyword evidence="8" id="KW-1185">Reference proteome</keyword>
<keyword evidence="7" id="KW-0539">Nucleus</keyword>
<dbReference type="Proteomes" id="UP000813463">
    <property type="component" value="Chromosome 1"/>
</dbReference>
<comment type="subcellular location">
    <subcellularLocation>
        <location evidence="1">Nucleus</location>
        <location evidence="1">Nuclear pore complex</location>
    </subcellularLocation>
</comment>